<gene>
    <name evidence="3" type="ORF">G7Y89_g5897</name>
</gene>
<comment type="caution">
    <text evidence="3">The sequence shown here is derived from an EMBL/GenBank/DDBJ whole genome shotgun (WGS) entry which is preliminary data.</text>
</comment>
<dbReference type="OrthoDB" id="5978656at2759"/>
<dbReference type="Proteomes" id="UP000566819">
    <property type="component" value="Unassembled WGS sequence"/>
</dbReference>
<reference evidence="3 4" key="1">
    <citation type="submission" date="2020-03" db="EMBL/GenBank/DDBJ databases">
        <title>Draft Genome Sequence of Cudoniella acicularis.</title>
        <authorList>
            <person name="Buettner E."/>
            <person name="Kellner H."/>
        </authorList>
    </citation>
    <scope>NUCLEOTIDE SEQUENCE [LARGE SCALE GENOMIC DNA]</scope>
    <source>
        <strain evidence="3 4">DSM 108380</strain>
    </source>
</reference>
<protein>
    <recommendedName>
        <fullName evidence="2">Aminotransferase class V domain-containing protein</fullName>
    </recommendedName>
</protein>
<keyword evidence="1" id="KW-0663">Pyridoxal phosphate</keyword>
<dbReference type="PANTHER" id="PTHR43092:SF2">
    <property type="entry name" value="HERCYNYLCYSTEINE SULFOXIDE LYASE"/>
    <property type="match status" value="1"/>
</dbReference>
<evidence type="ECO:0000313" key="4">
    <source>
        <dbReference type="Proteomes" id="UP000566819"/>
    </source>
</evidence>
<accession>A0A8H4RNS0</accession>
<proteinExistence type="predicted"/>
<dbReference type="EMBL" id="JAAMPI010000365">
    <property type="protein sequence ID" value="KAF4632230.1"/>
    <property type="molecule type" value="Genomic_DNA"/>
</dbReference>
<dbReference type="Pfam" id="PF00266">
    <property type="entry name" value="Aminotran_5"/>
    <property type="match status" value="1"/>
</dbReference>
<sequence length="441" mass="48974">MTRKVPFGRQMRDAYFGFSPSYTPLNHGSFGTAPLPVIAHQRAFDTLATERPDTFIVFDLPRLIDESRNAVTPLLGVPVDEVVFVPNATTGINTVLRNLKFDEGDVIVHFSTIYDACEKTVASVGELEPLTRRCIEIEYPIEDEEIVRRFREMVKTVRDEGKNVKIAMFDTVLTFPGARMPWEELTMACKELGVLSLIDGAHGIGHIDLTHLGKVGPDFFVSNCHKWLFTPRGCAIFHVPLRNQHLIHTSIPTSHGYSYTSSPPPPSVDGKSHFVLLFEFVATIDYTPYLVVPAAIAFRNEVCGGEAAIWSYCYSLARGGGDIVASILGTERMDNKTHTLTQCSFANIRLPIPFTSPTTTSSSSTNPTPIIFTPKKATAIAVWLNRTAVDEHDTYLQIAFHGNVLWVRLSAQVYIGKEDFEWIGHVLVGLCARVRGGEVVF</sequence>
<dbReference type="PANTHER" id="PTHR43092">
    <property type="entry name" value="L-CYSTEINE DESULFHYDRASE"/>
    <property type="match status" value="1"/>
</dbReference>
<dbReference type="InterPro" id="IPR000192">
    <property type="entry name" value="Aminotrans_V_dom"/>
</dbReference>
<dbReference type="SUPFAM" id="SSF53383">
    <property type="entry name" value="PLP-dependent transferases"/>
    <property type="match status" value="1"/>
</dbReference>
<name>A0A8H4RNS0_9HELO</name>
<evidence type="ECO:0000259" key="2">
    <source>
        <dbReference type="Pfam" id="PF00266"/>
    </source>
</evidence>
<dbReference type="AlphaFoldDB" id="A0A8H4RNS0"/>
<dbReference type="InterPro" id="IPR015424">
    <property type="entry name" value="PyrdxlP-dep_Trfase"/>
</dbReference>
<evidence type="ECO:0000256" key="1">
    <source>
        <dbReference type="ARBA" id="ARBA00022898"/>
    </source>
</evidence>
<dbReference type="InterPro" id="IPR015421">
    <property type="entry name" value="PyrdxlP-dep_Trfase_major"/>
</dbReference>
<feature type="domain" description="Aminotransferase class V" evidence="2">
    <location>
        <begin position="63"/>
        <end position="237"/>
    </location>
</feature>
<organism evidence="3 4">
    <name type="scientific">Cudoniella acicularis</name>
    <dbReference type="NCBI Taxonomy" id="354080"/>
    <lineage>
        <taxon>Eukaryota</taxon>
        <taxon>Fungi</taxon>
        <taxon>Dikarya</taxon>
        <taxon>Ascomycota</taxon>
        <taxon>Pezizomycotina</taxon>
        <taxon>Leotiomycetes</taxon>
        <taxon>Helotiales</taxon>
        <taxon>Tricladiaceae</taxon>
        <taxon>Cudoniella</taxon>
    </lineage>
</organism>
<evidence type="ECO:0000313" key="3">
    <source>
        <dbReference type="EMBL" id="KAF4632230.1"/>
    </source>
</evidence>
<dbReference type="Gene3D" id="3.40.640.10">
    <property type="entry name" value="Type I PLP-dependent aspartate aminotransferase-like (Major domain)"/>
    <property type="match status" value="1"/>
</dbReference>
<keyword evidence="4" id="KW-1185">Reference proteome</keyword>